<evidence type="ECO:0000256" key="11">
    <source>
        <dbReference type="ARBA" id="ARBA00023136"/>
    </source>
</evidence>
<evidence type="ECO:0000256" key="3">
    <source>
        <dbReference type="ARBA" id="ARBA00004370"/>
    </source>
</evidence>
<dbReference type="Pfam" id="PF00732">
    <property type="entry name" value="GMC_oxred_N"/>
    <property type="match status" value="1"/>
</dbReference>
<feature type="domain" description="Glucose-methanol-choline oxidoreductase N-terminal" evidence="16">
    <location>
        <begin position="286"/>
        <end position="505"/>
    </location>
</feature>
<dbReference type="InterPro" id="IPR000172">
    <property type="entry name" value="GMC_OxRdtase_N"/>
</dbReference>
<dbReference type="InterPro" id="IPR003953">
    <property type="entry name" value="FAD-dep_OxRdtase_2_FAD-bd"/>
</dbReference>
<dbReference type="Pfam" id="PF05199">
    <property type="entry name" value="GMC_oxred_C"/>
    <property type="match status" value="1"/>
</dbReference>
<evidence type="ECO:0000256" key="4">
    <source>
        <dbReference type="ARBA" id="ARBA00010790"/>
    </source>
</evidence>
<dbReference type="AlphaFoldDB" id="A0A7N0USL9"/>
<evidence type="ECO:0000256" key="15">
    <source>
        <dbReference type="SAM" id="Phobius"/>
    </source>
</evidence>
<dbReference type="EnsemblPlants" id="Kaladp0082s0200.1.v1.1">
    <property type="protein sequence ID" value="Kaladp0082s0200.1.v1.1"/>
    <property type="gene ID" value="Kaladp0082s0200.v1.1"/>
</dbReference>
<feature type="domain" description="Glucose-methanol-choline oxidoreductase C-terminal" evidence="18">
    <location>
        <begin position="602"/>
        <end position="730"/>
    </location>
</feature>
<feature type="binding site" evidence="14">
    <location>
        <begin position="237"/>
        <end position="252"/>
    </location>
    <ligand>
        <name>FAD</name>
        <dbReference type="ChEBI" id="CHEBI:57692"/>
    </ligand>
</feature>
<feature type="domain" description="FAD-dependent oxidoreductase 2 FAD-binding" evidence="17">
    <location>
        <begin position="238"/>
        <end position="272"/>
    </location>
</feature>
<dbReference type="PANTHER" id="PTHR46056:SF10">
    <property type="entry name" value="LONG-CHAIN-ALCOHOL OXIDASE FAO3"/>
    <property type="match status" value="1"/>
</dbReference>
<comment type="function">
    <text evidence="2 12">Long-chain fatty alcohol oxidase involved in the omega-oxidation pathway of lipid degradation.</text>
</comment>
<comment type="similarity">
    <text evidence="4 12">Belongs to the GMC oxidoreductase family.</text>
</comment>
<keyword evidence="20" id="KW-1185">Reference proteome</keyword>
<name>A0A7N0USL9_KALFE</name>
<dbReference type="OMA" id="MVCKRIG"/>
<evidence type="ECO:0000313" key="19">
    <source>
        <dbReference type="EnsemblPlants" id="Kaladp0082s0200.1.v1.1"/>
    </source>
</evidence>
<dbReference type="EC" id="1.1.3.20" evidence="5 12"/>
<keyword evidence="11 12" id="KW-0472">Membrane</keyword>
<dbReference type="InterPro" id="IPR012400">
    <property type="entry name" value="Long_Oxdase"/>
</dbReference>
<comment type="subcellular location">
    <subcellularLocation>
        <location evidence="3 12">Membrane</location>
    </subcellularLocation>
</comment>
<evidence type="ECO:0000259" key="17">
    <source>
        <dbReference type="Pfam" id="PF00890"/>
    </source>
</evidence>
<evidence type="ECO:0000313" key="20">
    <source>
        <dbReference type="Proteomes" id="UP000594263"/>
    </source>
</evidence>
<dbReference type="InterPro" id="IPR036188">
    <property type="entry name" value="FAD/NAD-bd_sf"/>
</dbReference>
<evidence type="ECO:0000256" key="9">
    <source>
        <dbReference type="ARBA" id="ARBA00022989"/>
    </source>
</evidence>
<evidence type="ECO:0000256" key="12">
    <source>
        <dbReference type="PIRNR" id="PIRNR028937"/>
    </source>
</evidence>
<comment type="catalytic activity">
    <reaction evidence="1 12">
        <text>a long-chain primary fatty alcohol + O2 = a long-chain fatty aldehyde + H2O2</text>
        <dbReference type="Rhea" id="RHEA:22756"/>
        <dbReference type="ChEBI" id="CHEBI:15379"/>
        <dbReference type="ChEBI" id="CHEBI:16240"/>
        <dbReference type="ChEBI" id="CHEBI:17176"/>
        <dbReference type="ChEBI" id="CHEBI:77396"/>
        <dbReference type="EC" id="1.1.3.20"/>
    </reaction>
</comment>
<dbReference type="GO" id="GO:0046577">
    <property type="term" value="F:long-chain-alcohol oxidase activity"/>
    <property type="evidence" value="ECO:0007669"/>
    <property type="project" value="UniProtKB-EC"/>
</dbReference>
<dbReference type="InterPro" id="IPR007867">
    <property type="entry name" value="GMC_OxRtase_C"/>
</dbReference>
<feature type="active site" description="Proton acceptor" evidence="13">
    <location>
        <position position="678"/>
    </location>
</feature>
<dbReference type="Gramene" id="Kaladp0082s0200.1.v1.1">
    <property type="protein sequence ID" value="Kaladp0082s0200.1.v1.1"/>
    <property type="gene ID" value="Kaladp0082s0200.v1.1"/>
</dbReference>
<evidence type="ECO:0000256" key="14">
    <source>
        <dbReference type="PIRSR" id="PIRSR028937-2"/>
    </source>
</evidence>
<dbReference type="GO" id="GO:0050660">
    <property type="term" value="F:flavin adenine dinucleotide binding"/>
    <property type="evidence" value="ECO:0007669"/>
    <property type="project" value="InterPro"/>
</dbReference>
<evidence type="ECO:0000256" key="10">
    <source>
        <dbReference type="ARBA" id="ARBA00023002"/>
    </source>
</evidence>
<evidence type="ECO:0000256" key="1">
    <source>
        <dbReference type="ARBA" id="ARBA00000920"/>
    </source>
</evidence>
<protein>
    <recommendedName>
        <fullName evidence="5 12">Long-chain-alcohol oxidase</fullName>
        <ecNumber evidence="5 12">1.1.3.20</ecNumber>
    </recommendedName>
</protein>
<dbReference type="Gene3D" id="3.50.50.60">
    <property type="entry name" value="FAD/NAD(P)-binding domain"/>
    <property type="match status" value="2"/>
</dbReference>
<evidence type="ECO:0000256" key="7">
    <source>
        <dbReference type="ARBA" id="ARBA00022692"/>
    </source>
</evidence>
<dbReference type="Pfam" id="PF00890">
    <property type="entry name" value="FAD_binding_2"/>
    <property type="match status" value="1"/>
</dbReference>
<sequence>MDRQSHPLLSGRRECKYRHGLSSWEMEALGSLCEAYFPSLPPENNVNLTARPDQDALRSFYRTSGSRHPIPEETAEALNKIRIEALVLVRVVLWLLSTTLGTLVLCGSLCLKGKWPFLCRFPNMPLEAREKVIQKWLKHGFFTPLRLAFVYVKALFFIALFSVITENSENPTWKGIGYHVDSPSHSESEPCNRKERPLDKGIVESNKETDHTFMEALTEKGIQVSVDHDKNLYAISCDVVIVGSGCGGGVAAAVLAASGQKVIVLEKGDYFSTKDYSSLEGPSLRQMYESSGLLPTVDGELVIMAGSTVGGGSAINWSASLKTPKSVLHEWSENHKIPLFASCEYLSAMDIVFERLGVTYNCSAEGLQNKVLRSGCEKLGLHVDSVPRNSPENHYCGSCGYGCRRGEKRGTDTTWLVDAVNCGAVILSGCKAERIILEENRYASVRRKKCVGVLAKSLNTRITRKLQIKAKVTVSACGSLLTPPLLTSSGLKNPNIGRNLHLHPVLMVWGYFPESNSGHLVGNCYEGGIITSLHKVVSEEAEVRAVVETPALGPGQFAALTPWESGRRMKERMAKYARTCHLFSMIRDQGSGVILTEGRIFYKLNAVDKDNMKAGLRQALRILVAAGATEVGTHRSDGQKLKCKGITQADLDKFLETVTADGGAMSPGENWAMYSSAHQMGSCRMGVTEKDGAVNENGESWEAESLYVCDASILPSAVGINPMITIQSTAYCLSKKIAESLKMAG</sequence>
<dbReference type="Proteomes" id="UP000594263">
    <property type="component" value="Unplaced"/>
</dbReference>
<evidence type="ECO:0000259" key="16">
    <source>
        <dbReference type="Pfam" id="PF00732"/>
    </source>
</evidence>
<keyword evidence="9 15" id="KW-1133">Transmembrane helix</keyword>
<keyword evidence="7 15" id="KW-0812">Transmembrane</keyword>
<organism evidence="19 20">
    <name type="scientific">Kalanchoe fedtschenkoi</name>
    <name type="common">Lavender scallops</name>
    <name type="synonym">South American air plant</name>
    <dbReference type="NCBI Taxonomy" id="63787"/>
    <lineage>
        <taxon>Eukaryota</taxon>
        <taxon>Viridiplantae</taxon>
        <taxon>Streptophyta</taxon>
        <taxon>Embryophyta</taxon>
        <taxon>Tracheophyta</taxon>
        <taxon>Spermatophyta</taxon>
        <taxon>Magnoliopsida</taxon>
        <taxon>eudicotyledons</taxon>
        <taxon>Gunneridae</taxon>
        <taxon>Pentapetalae</taxon>
        <taxon>Saxifragales</taxon>
        <taxon>Crassulaceae</taxon>
        <taxon>Kalanchoe</taxon>
    </lineage>
</organism>
<proteinExistence type="inferred from homology"/>
<accession>A0A7N0USL9</accession>
<keyword evidence="8 14" id="KW-0274">FAD</keyword>
<keyword evidence="6" id="KW-0285">Flavoprotein</keyword>
<dbReference type="PANTHER" id="PTHR46056">
    <property type="entry name" value="LONG-CHAIN-ALCOHOL OXIDASE"/>
    <property type="match status" value="1"/>
</dbReference>
<evidence type="ECO:0000256" key="2">
    <source>
        <dbReference type="ARBA" id="ARBA00003842"/>
    </source>
</evidence>
<dbReference type="SUPFAM" id="SSF51905">
    <property type="entry name" value="FAD/NAD(P)-binding domain"/>
    <property type="match status" value="1"/>
</dbReference>
<evidence type="ECO:0000259" key="18">
    <source>
        <dbReference type="Pfam" id="PF05199"/>
    </source>
</evidence>
<evidence type="ECO:0000256" key="13">
    <source>
        <dbReference type="PIRSR" id="PIRSR028937-1"/>
    </source>
</evidence>
<evidence type="ECO:0000256" key="8">
    <source>
        <dbReference type="ARBA" id="ARBA00022827"/>
    </source>
</evidence>
<feature type="transmembrane region" description="Helical" evidence="15">
    <location>
        <begin position="145"/>
        <end position="164"/>
    </location>
</feature>
<reference evidence="19" key="1">
    <citation type="submission" date="2021-01" db="UniProtKB">
        <authorList>
            <consortium name="EnsemblPlants"/>
        </authorList>
    </citation>
    <scope>IDENTIFICATION</scope>
</reference>
<feature type="transmembrane region" description="Helical" evidence="15">
    <location>
        <begin position="91"/>
        <end position="111"/>
    </location>
</feature>
<keyword evidence="10 12" id="KW-0560">Oxidoreductase</keyword>
<evidence type="ECO:0000256" key="5">
    <source>
        <dbReference type="ARBA" id="ARBA00013125"/>
    </source>
</evidence>
<evidence type="ECO:0000256" key="6">
    <source>
        <dbReference type="ARBA" id="ARBA00022630"/>
    </source>
</evidence>
<dbReference type="PIRSF" id="PIRSF028937">
    <property type="entry name" value="Lg_Ch_AO"/>
    <property type="match status" value="1"/>
</dbReference>
<dbReference type="GO" id="GO:0016020">
    <property type="term" value="C:membrane"/>
    <property type="evidence" value="ECO:0007669"/>
    <property type="project" value="UniProtKB-SubCell"/>
</dbReference>